<sequence length="243" mass="24174">MTPPDGPATIRFHGPPGALRALAAADDAPTGSAELALGAAPGVPVSVAPAGPGAVWLTASLPADTAPGPYPATLTPAGGAGATAAEIAVEVHPEPRVVVSPPSLVVRGAPGEHVPVVLTVANVGNVATPLPRFGAFGVMARRGVEDAIGAALRSSRDGIDRVAVLADALARRHGGLVVVSDIAGHGDLAPGEVRDLAGTLRIPGDQEPGRSYAGTWLLAGTTYRVEIHVGRTSTRASTGRAPT</sequence>
<proteinExistence type="predicted"/>
<dbReference type="Proteomes" id="UP001370100">
    <property type="component" value="Unassembled WGS sequence"/>
</dbReference>
<protein>
    <submittedName>
        <fullName evidence="1">Uncharacterized protein</fullName>
    </submittedName>
</protein>
<keyword evidence="2" id="KW-1185">Reference proteome</keyword>
<evidence type="ECO:0000313" key="2">
    <source>
        <dbReference type="Proteomes" id="UP001370100"/>
    </source>
</evidence>
<organism evidence="1 2">
    <name type="scientific">Actinomycetospora aeridis</name>
    <dbReference type="NCBI Taxonomy" id="3129231"/>
    <lineage>
        <taxon>Bacteria</taxon>
        <taxon>Bacillati</taxon>
        <taxon>Actinomycetota</taxon>
        <taxon>Actinomycetes</taxon>
        <taxon>Pseudonocardiales</taxon>
        <taxon>Pseudonocardiaceae</taxon>
        <taxon>Actinomycetospora</taxon>
    </lineage>
</organism>
<gene>
    <name evidence="1" type="ORF">WCD41_22350</name>
</gene>
<evidence type="ECO:0000313" key="1">
    <source>
        <dbReference type="EMBL" id="MEJ2889217.1"/>
    </source>
</evidence>
<comment type="caution">
    <text evidence="1">The sequence shown here is derived from an EMBL/GenBank/DDBJ whole genome shotgun (WGS) entry which is preliminary data.</text>
</comment>
<name>A0ABU8N9X4_9PSEU</name>
<dbReference type="EMBL" id="JBBEGL010000006">
    <property type="protein sequence ID" value="MEJ2889217.1"/>
    <property type="molecule type" value="Genomic_DNA"/>
</dbReference>
<dbReference type="RefSeq" id="WP_337716560.1">
    <property type="nucleotide sequence ID" value="NZ_JBBEGL010000006.1"/>
</dbReference>
<accession>A0ABU8N9X4</accession>
<reference evidence="1 2" key="1">
    <citation type="submission" date="2024-03" db="EMBL/GenBank/DDBJ databases">
        <title>Actinomycetospora sp. OC33-EN06, a novel actinomycete isolated from wild orchid (Aerides multiflora).</title>
        <authorList>
            <person name="Suriyachadkun C."/>
        </authorList>
    </citation>
    <scope>NUCLEOTIDE SEQUENCE [LARGE SCALE GENOMIC DNA]</scope>
    <source>
        <strain evidence="1 2">OC33-EN06</strain>
    </source>
</reference>